<protein>
    <submittedName>
        <fullName evidence="5">Flagellar basal body P-ring formation chaperone FlgA</fullName>
    </submittedName>
</protein>
<evidence type="ECO:0000313" key="5">
    <source>
        <dbReference type="EMBL" id="MFC4789520.1"/>
    </source>
</evidence>
<keyword evidence="5" id="KW-0282">Flagellum</keyword>
<keyword evidence="5" id="KW-0969">Cilium</keyword>
<dbReference type="InterPro" id="IPR013974">
    <property type="entry name" value="SAF"/>
</dbReference>
<keyword evidence="3" id="KW-0574">Periplasm</keyword>
<comment type="subcellular location">
    <subcellularLocation>
        <location evidence="1">Periplasm</location>
    </subcellularLocation>
</comment>
<reference evidence="6" key="1">
    <citation type="journal article" date="2019" name="Int. J. Syst. Evol. Microbiol.">
        <title>The Global Catalogue of Microorganisms (GCM) 10K type strain sequencing project: providing services to taxonomists for standard genome sequencing and annotation.</title>
        <authorList>
            <consortium name="The Broad Institute Genomics Platform"/>
            <consortium name="The Broad Institute Genome Sequencing Center for Infectious Disease"/>
            <person name="Wu L."/>
            <person name="Ma J."/>
        </authorList>
    </citation>
    <scope>NUCLEOTIDE SEQUENCE [LARGE SCALE GENOMIC DNA]</scope>
    <source>
        <strain evidence="6">CCUG 49452</strain>
    </source>
</reference>
<dbReference type="Gene3D" id="2.30.30.760">
    <property type="match status" value="1"/>
</dbReference>
<dbReference type="EMBL" id="JBHSHJ010000008">
    <property type="protein sequence ID" value="MFC4789520.1"/>
    <property type="molecule type" value="Genomic_DNA"/>
</dbReference>
<dbReference type="InterPro" id="IPR017585">
    <property type="entry name" value="SAF_FlgA"/>
</dbReference>
<dbReference type="InterPro" id="IPR041231">
    <property type="entry name" value="FlgA_N"/>
</dbReference>
<dbReference type="Proteomes" id="UP001596001">
    <property type="component" value="Unassembled WGS sequence"/>
</dbReference>
<accession>A0ABV9QE90</accession>
<dbReference type="Pfam" id="PF17656">
    <property type="entry name" value="ChapFlgA_N"/>
    <property type="match status" value="1"/>
</dbReference>
<dbReference type="Pfam" id="PF13144">
    <property type="entry name" value="ChapFlgA"/>
    <property type="match status" value="1"/>
</dbReference>
<evidence type="ECO:0000313" key="6">
    <source>
        <dbReference type="Proteomes" id="UP001596001"/>
    </source>
</evidence>
<gene>
    <name evidence="5" type="primary">flgA</name>
    <name evidence="5" type="ORF">ACFO6X_11075</name>
</gene>
<comment type="caution">
    <text evidence="5">The sequence shown here is derived from an EMBL/GenBank/DDBJ whole genome shotgun (WGS) entry which is preliminary data.</text>
</comment>
<sequence>MLVALVSVPVLLCRWRVACVGVARRWAWLLAWLCSAGVSWAQQPGIEETTRQWVEQMLHSTQAASQMAVPLRMEVVVGALDPRLRLAPCERIEPYLPTGTRLWGRSRLGLRCAIGPSRWNVFLPITIKAHGPAWVLTGPVALGAVLSQADAAQAEVDWAAEVDMVVADPAQWVGKVAARSLSAGQALRQSMLRAPRLFQAGAQVRVLSKGGGFAISGSGQAMGAAGAGDTVRVRMPNGKIITGVVNEDGWVETQF</sequence>
<keyword evidence="2" id="KW-0732">Signal</keyword>
<feature type="domain" description="SAF" evidence="4">
    <location>
        <begin position="131"/>
        <end position="193"/>
    </location>
</feature>
<keyword evidence="6" id="KW-1185">Reference proteome</keyword>
<dbReference type="SMART" id="SM00858">
    <property type="entry name" value="SAF"/>
    <property type="match status" value="1"/>
</dbReference>
<name>A0ABV9QE90_9BURK</name>
<evidence type="ECO:0000259" key="4">
    <source>
        <dbReference type="SMART" id="SM00858"/>
    </source>
</evidence>
<proteinExistence type="predicted"/>
<evidence type="ECO:0000256" key="2">
    <source>
        <dbReference type="ARBA" id="ARBA00022729"/>
    </source>
</evidence>
<organism evidence="5 6">
    <name type="scientific">Giesbergeria sinuosa</name>
    <dbReference type="NCBI Taxonomy" id="80883"/>
    <lineage>
        <taxon>Bacteria</taxon>
        <taxon>Pseudomonadati</taxon>
        <taxon>Pseudomonadota</taxon>
        <taxon>Betaproteobacteria</taxon>
        <taxon>Burkholderiales</taxon>
        <taxon>Comamonadaceae</taxon>
        <taxon>Giesbergeria</taxon>
    </lineage>
</organism>
<dbReference type="InterPro" id="IPR039246">
    <property type="entry name" value="Flagellar_FlgA"/>
</dbReference>
<dbReference type="RefSeq" id="WP_382432979.1">
    <property type="nucleotide sequence ID" value="NZ_JBHSHJ010000008.1"/>
</dbReference>
<keyword evidence="5" id="KW-0966">Cell projection</keyword>
<evidence type="ECO:0000256" key="1">
    <source>
        <dbReference type="ARBA" id="ARBA00004418"/>
    </source>
</evidence>
<dbReference type="Gene3D" id="3.90.1210.10">
    <property type="entry name" value="Antifreeze-like/N-acetylneuraminic acid synthase C-terminal domain"/>
    <property type="match status" value="1"/>
</dbReference>
<dbReference type="PANTHER" id="PTHR36307:SF1">
    <property type="entry name" value="FLAGELLA BASAL BODY P-RING FORMATION PROTEIN FLGA"/>
    <property type="match status" value="1"/>
</dbReference>
<evidence type="ECO:0000256" key="3">
    <source>
        <dbReference type="ARBA" id="ARBA00022764"/>
    </source>
</evidence>
<dbReference type="CDD" id="cd11614">
    <property type="entry name" value="SAF_CpaB_FlgA_like"/>
    <property type="match status" value="1"/>
</dbReference>
<dbReference type="PANTHER" id="PTHR36307">
    <property type="entry name" value="FLAGELLA BASAL BODY P-RING FORMATION PROTEIN FLGA"/>
    <property type="match status" value="1"/>
</dbReference>
<dbReference type="NCBIfam" id="TIGR03170">
    <property type="entry name" value="flgA_cterm"/>
    <property type="match status" value="1"/>
</dbReference>